<evidence type="ECO:0000259" key="3">
    <source>
        <dbReference type="PROSITE" id="PS50846"/>
    </source>
</evidence>
<keyword evidence="5" id="KW-1185">Reference proteome</keyword>
<dbReference type="InterPro" id="IPR006121">
    <property type="entry name" value="HMA_dom"/>
</dbReference>
<proteinExistence type="predicted"/>
<keyword evidence="1" id="KW-0479">Metal-binding</keyword>
<evidence type="ECO:0000256" key="2">
    <source>
        <dbReference type="SAM" id="MobiDB-lite"/>
    </source>
</evidence>
<evidence type="ECO:0000313" key="5">
    <source>
        <dbReference type="Proteomes" id="UP001497444"/>
    </source>
</evidence>
<dbReference type="InterPro" id="IPR036163">
    <property type="entry name" value="HMA_dom_sf"/>
</dbReference>
<dbReference type="Gene3D" id="3.30.70.100">
    <property type="match status" value="2"/>
</dbReference>
<reference evidence="4" key="1">
    <citation type="submission" date="2024-02" db="EMBL/GenBank/DDBJ databases">
        <authorList>
            <consortium name="ELIXIR-Norway"/>
            <consortium name="Elixir Norway"/>
        </authorList>
    </citation>
    <scope>NUCLEOTIDE SEQUENCE</scope>
</reference>
<dbReference type="CDD" id="cd00371">
    <property type="entry name" value="HMA"/>
    <property type="match status" value="2"/>
</dbReference>
<dbReference type="Proteomes" id="UP001497444">
    <property type="component" value="Chromosome 8"/>
</dbReference>
<dbReference type="PROSITE" id="PS50846">
    <property type="entry name" value="HMA_2"/>
    <property type="match status" value="2"/>
</dbReference>
<organism evidence="4 5">
    <name type="scientific">Sphagnum jensenii</name>
    <dbReference type="NCBI Taxonomy" id="128206"/>
    <lineage>
        <taxon>Eukaryota</taxon>
        <taxon>Viridiplantae</taxon>
        <taxon>Streptophyta</taxon>
        <taxon>Embryophyta</taxon>
        <taxon>Bryophyta</taxon>
        <taxon>Sphagnophytina</taxon>
        <taxon>Sphagnopsida</taxon>
        <taxon>Sphagnales</taxon>
        <taxon>Sphagnaceae</taxon>
        <taxon>Sphagnum</taxon>
    </lineage>
</organism>
<feature type="region of interest" description="Disordered" evidence="2">
    <location>
        <begin position="91"/>
        <end position="133"/>
    </location>
</feature>
<dbReference type="PANTHER" id="PTHR22814">
    <property type="entry name" value="COPPER TRANSPORT PROTEIN ATOX1-RELATED"/>
    <property type="match status" value="1"/>
</dbReference>
<gene>
    <name evidence="4" type="ORF">CSSPJE1EN1_LOCUS23304</name>
</gene>
<protein>
    <recommendedName>
        <fullName evidence="3">HMA domain-containing protein</fullName>
    </recommendedName>
</protein>
<evidence type="ECO:0000256" key="1">
    <source>
        <dbReference type="ARBA" id="ARBA00022723"/>
    </source>
</evidence>
<accession>A0ABP0XIT5</accession>
<feature type="domain" description="HMA" evidence="3">
    <location>
        <begin position="136"/>
        <end position="199"/>
    </location>
</feature>
<evidence type="ECO:0000313" key="4">
    <source>
        <dbReference type="EMBL" id="CAK9277826.1"/>
    </source>
</evidence>
<dbReference type="Pfam" id="PF00403">
    <property type="entry name" value="HMA"/>
    <property type="match status" value="2"/>
</dbReference>
<feature type="compositionally biased region" description="Basic and acidic residues" evidence="2">
    <location>
        <begin position="203"/>
        <end position="267"/>
    </location>
</feature>
<dbReference type="EMBL" id="OZ020103">
    <property type="protein sequence ID" value="CAK9277826.1"/>
    <property type="molecule type" value="Genomic_DNA"/>
</dbReference>
<feature type="domain" description="HMA" evidence="3">
    <location>
        <begin position="29"/>
        <end position="92"/>
    </location>
</feature>
<dbReference type="PANTHER" id="PTHR22814:SF287">
    <property type="entry name" value="COPPER TRANSPORT PROTEIN ATX1"/>
    <property type="match status" value="1"/>
</dbReference>
<sequence length="293" mass="33388">MSALSTNSSTIVVLVPFHTANRVSITVEVKTVVLKVVMHCEGCASSVKRAVARIPGVTSYTIDFPAQKVTVIGNVKPDEVLRRVAKTGKHATFWPQEPPVPKEEEQKKEKQENESDAKAADDDTNKEGKNEEKPKEITVMLRVAMHCEACVDTVRRAVVRIPGVISSTVDFMAQKVTVVGNVTREEVFKRVSRTGKQTAFWPEEPKEEKAEKEEKEEKEEEKKEEETKEKTKEEPEKEESKDEKKEDAAAAKEENKDKATTQVEERKEPFLVFEELYPVSFALRPDYTRYYYY</sequence>
<feature type="compositionally biased region" description="Basic and acidic residues" evidence="2">
    <location>
        <begin position="100"/>
        <end position="133"/>
    </location>
</feature>
<name>A0ABP0XIT5_9BRYO</name>
<dbReference type="SUPFAM" id="SSF55008">
    <property type="entry name" value="HMA, heavy metal-associated domain"/>
    <property type="match status" value="2"/>
</dbReference>
<feature type="region of interest" description="Disordered" evidence="2">
    <location>
        <begin position="199"/>
        <end position="267"/>
    </location>
</feature>